<dbReference type="EMBL" id="MHQI01000072">
    <property type="protein sequence ID" value="OGZ98134.1"/>
    <property type="molecule type" value="Genomic_DNA"/>
</dbReference>
<name>A0A1G2KF80_9BACT</name>
<sequence length="209" mass="23975">MSQKFYLTSSQIFQGDLNPQDLNLLLVFQVNCPGCFINGFPFANQLHHEFGPKGLKVMALSTAFEDYDLNTPENTKILLEDGILVGETKKFFNDNGYDELPYPIEFPLGFDDLQPMKSGAITDEVIEKMCESLPDYGQMNFTERKLVHGQVKEYLLNKKFSATTFDTNDLRGTPSWILYDKECQIYGKWFGHESHKDIEAMVKKLLEMS</sequence>
<comment type="caution">
    <text evidence="1">The sequence shown here is derived from an EMBL/GenBank/DDBJ whole genome shotgun (WGS) entry which is preliminary data.</text>
</comment>
<dbReference type="SUPFAM" id="SSF52833">
    <property type="entry name" value="Thioredoxin-like"/>
    <property type="match status" value="1"/>
</dbReference>
<dbReference type="Proteomes" id="UP000179023">
    <property type="component" value="Unassembled WGS sequence"/>
</dbReference>
<evidence type="ECO:0008006" key="3">
    <source>
        <dbReference type="Google" id="ProtNLM"/>
    </source>
</evidence>
<dbReference type="InterPro" id="IPR036249">
    <property type="entry name" value="Thioredoxin-like_sf"/>
</dbReference>
<dbReference type="Gene3D" id="3.40.30.10">
    <property type="entry name" value="Glutaredoxin"/>
    <property type="match status" value="1"/>
</dbReference>
<organism evidence="1 2">
    <name type="scientific">Candidatus Sungbacteria bacterium RIFCSPHIGHO2_02_FULL_47_11</name>
    <dbReference type="NCBI Taxonomy" id="1802270"/>
    <lineage>
        <taxon>Bacteria</taxon>
        <taxon>Candidatus Sungiibacteriota</taxon>
    </lineage>
</organism>
<proteinExistence type="predicted"/>
<dbReference type="AlphaFoldDB" id="A0A1G2KF80"/>
<evidence type="ECO:0000313" key="1">
    <source>
        <dbReference type="EMBL" id="OGZ98134.1"/>
    </source>
</evidence>
<evidence type="ECO:0000313" key="2">
    <source>
        <dbReference type="Proteomes" id="UP000179023"/>
    </source>
</evidence>
<gene>
    <name evidence="1" type="ORF">A3C07_04910</name>
</gene>
<accession>A0A1G2KF80</accession>
<dbReference type="STRING" id="1802270.A3C07_04910"/>
<protein>
    <recommendedName>
        <fullName evidence="3">Thioredoxin domain-containing protein</fullName>
    </recommendedName>
</protein>
<reference evidence="1 2" key="1">
    <citation type="journal article" date="2016" name="Nat. Commun.">
        <title>Thousands of microbial genomes shed light on interconnected biogeochemical processes in an aquifer system.</title>
        <authorList>
            <person name="Anantharaman K."/>
            <person name="Brown C.T."/>
            <person name="Hug L.A."/>
            <person name="Sharon I."/>
            <person name="Castelle C.J."/>
            <person name="Probst A.J."/>
            <person name="Thomas B.C."/>
            <person name="Singh A."/>
            <person name="Wilkins M.J."/>
            <person name="Karaoz U."/>
            <person name="Brodie E.L."/>
            <person name="Williams K.H."/>
            <person name="Hubbard S.S."/>
            <person name="Banfield J.F."/>
        </authorList>
    </citation>
    <scope>NUCLEOTIDE SEQUENCE [LARGE SCALE GENOMIC DNA]</scope>
</reference>